<feature type="binding site" evidence="10">
    <location>
        <position position="268"/>
    </location>
    <ligand>
        <name>[4Fe-4S] cluster</name>
        <dbReference type="ChEBI" id="CHEBI:49883"/>
    </ligand>
</feature>
<comment type="catalytic activity">
    <reaction evidence="10">
        <text>iminosuccinate + dihydroxyacetone phosphate = quinolinate + phosphate + 2 H2O + H(+)</text>
        <dbReference type="Rhea" id="RHEA:25888"/>
        <dbReference type="ChEBI" id="CHEBI:15377"/>
        <dbReference type="ChEBI" id="CHEBI:15378"/>
        <dbReference type="ChEBI" id="CHEBI:29959"/>
        <dbReference type="ChEBI" id="CHEBI:43474"/>
        <dbReference type="ChEBI" id="CHEBI:57642"/>
        <dbReference type="ChEBI" id="CHEBI:77875"/>
        <dbReference type="EC" id="2.5.1.72"/>
    </reaction>
</comment>
<evidence type="ECO:0000256" key="5">
    <source>
        <dbReference type="ARBA" id="ARBA00022642"/>
    </source>
</evidence>
<feature type="binding site" evidence="10">
    <location>
        <position position="94"/>
    </location>
    <ligand>
        <name>[4Fe-4S] cluster</name>
        <dbReference type="ChEBI" id="CHEBI:49883"/>
    </ligand>
</feature>
<dbReference type="AlphaFoldDB" id="A0A2J0LEA8"/>
<evidence type="ECO:0000256" key="9">
    <source>
        <dbReference type="ARBA" id="ARBA00023014"/>
    </source>
</evidence>
<sequence length="322" mass="36028">MNIHDKEKKYIETLNKKIAKLKKERNAVIIVHNYQRDEIQDIADISGDSLALSKAAVRTDADVIVFCGVYFMAETAAILNPNKTVLLPVFEAGCPLADMVNTEKLLEKRKEYPDVAVVCYVNSSATVKAQSDICCTSSNAVKVVKALSNKRVIFIPDKNLGRYVQSQVPDKEIILWEGFCPTHIRLQEQDVLKTKQDHPEAEFIAHPECQPQVLNLADHICSTGGMFTYVKNSSANEFIIGTENGMLYKLRKENPDKKFYLPTQHLVCPSMKLTTLGWVAHALEANEHIISVQPEIAQKALKSIKRMLEVSEENPVAAIAGY</sequence>
<dbReference type="NCBIfam" id="NF006878">
    <property type="entry name" value="PRK09375.1-2"/>
    <property type="match status" value="1"/>
</dbReference>
<evidence type="ECO:0000256" key="10">
    <source>
        <dbReference type="HAMAP-Rule" id="MF_00568"/>
    </source>
</evidence>
<dbReference type="HAMAP" id="MF_00568">
    <property type="entry name" value="NadA_type2"/>
    <property type="match status" value="1"/>
</dbReference>
<keyword evidence="9 10" id="KW-0411">Iron-sulfur</keyword>
<keyword evidence="8 10" id="KW-0408">Iron</keyword>
<dbReference type="Gene3D" id="3.40.50.10800">
    <property type="entry name" value="NadA-like"/>
    <property type="match status" value="3"/>
</dbReference>
<dbReference type="GO" id="GO:0034628">
    <property type="term" value="P:'de novo' NAD+ biosynthetic process from L-aspartate"/>
    <property type="evidence" value="ECO:0007669"/>
    <property type="project" value="TreeGrafter"/>
</dbReference>
<feature type="binding site" evidence="10">
    <location>
        <begin position="206"/>
        <end position="208"/>
    </location>
    <ligand>
        <name>iminosuccinate</name>
        <dbReference type="ChEBI" id="CHEBI:77875"/>
    </ligand>
</feature>
<keyword evidence="3 10" id="KW-0004">4Fe-4S</keyword>
<feature type="binding site" evidence="10">
    <location>
        <position position="137"/>
    </location>
    <ligand>
        <name>iminosuccinate</name>
        <dbReference type="ChEBI" id="CHEBI:77875"/>
    </ligand>
</feature>
<evidence type="ECO:0000313" key="13">
    <source>
        <dbReference type="Proteomes" id="UP000231267"/>
    </source>
</evidence>
<reference evidence="12 13" key="1">
    <citation type="submission" date="2017-09" db="EMBL/GenBank/DDBJ databases">
        <title>Depth-based differentiation of microbial function through sediment-hosted aquifers and enrichment of novel symbionts in the deep terrestrial subsurface.</title>
        <authorList>
            <person name="Probst A.J."/>
            <person name="Ladd B."/>
            <person name="Jarett J.K."/>
            <person name="Geller-Mcgrath D.E."/>
            <person name="Sieber C.M."/>
            <person name="Emerson J.B."/>
            <person name="Anantharaman K."/>
            <person name="Thomas B.C."/>
            <person name="Malmstrom R."/>
            <person name="Stieglmeier M."/>
            <person name="Klingl A."/>
            <person name="Woyke T."/>
            <person name="Ryan C.M."/>
            <person name="Banfield J.F."/>
        </authorList>
    </citation>
    <scope>NUCLEOTIDE SEQUENCE [LARGE SCALE GENOMIC DNA]</scope>
    <source>
        <strain evidence="12">CG12_big_fil_rev_8_21_14_0_65_43_15</strain>
    </source>
</reference>
<dbReference type="EC" id="2.5.1.72" evidence="2 10"/>
<comment type="cofactor">
    <cofactor evidence="10">
        <name>[4Fe-4S] cluster</name>
        <dbReference type="ChEBI" id="CHEBI:49883"/>
    </cofactor>
    <text evidence="10">Binds 1 [4Fe-4S] cluster per subunit.</text>
</comment>
<comment type="subcellular location">
    <subcellularLocation>
        <location evidence="10">Cytoplasm</location>
    </subcellularLocation>
</comment>
<evidence type="ECO:0000256" key="2">
    <source>
        <dbReference type="ARBA" id="ARBA00012669"/>
    </source>
</evidence>
<keyword evidence="6 10" id="KW-0808">Transferase</keyword>
<proteinExistence type="inferred from homology"/>
<keyword evidence="5 10" id="KW-0662">Pyridine nucleotide biosynthesis</keyword>
<feature type="binding site" evidence="10">
    <location>
        <position position="180"/>
    </location>
    <ligand>
        <name>[4Fe-4S] cluster</name>
        <dbReference type="ChEBI" id="CHEBI:49883"/>
    </ligand>
</feature>
<feature type="binding site" evidence="10">
    <location>
        <position position="49"/>
    </location>
    <ligand>
        <name>iminosuccinate</name>
        <dbReference type="ChEBI" id="CHEBI:77875"/>
    </ligand>
</feature>
<accession>A0A2J0LEA8</accession>
<dbReference type="InterPro" id="IPR003473">
    <property type="entry name" value="NadA"/>
</dbReference>
<dbReference type="GO" id="GO:0046872">
    <property type="term" value="F:metal ion binding"/>
    <property type="evidence" value="ECO:0007669"/>
    <property type="project" value="UniProtKB-KW"/>
</dbReference>
<comment type="function">
    <text evidence="10">Catalyzes the condensation of iminoaspartate with dihydroxyacetone phosphate to form quinolinate.</text>
</comment>
<evidence type="ECO:0000256" key="11">
    <source>
        <dbReference type="SAM" id="Coils"/>
    </source>
</evidence>
<dbReference type="FunFam" id="3.40.50.10800:FF:000003">
    <property type="entry name" value="Quinolinate synthase A"/>
    <property type="match status" value="1"/>
</dbReference>
<name>A0A2J0LEA8_9BACT</name>
<feature type="binding site" evidence="10">
    <location>
        <position position="223"/>
    </location>
    <ligand>
        <name>iminosuccinate</name>
        <dbReference type="ChEBI" id="CHEBI:77875"/>
    </ligand>
</feature>
<dbReference type="InterPro" id="IPR036094">
    <property type="entry name" value="NadA_sf"/>
</dbReference>
<dbReference type="EMBL" id="PFGP01000107">
    <property type="protein sequence ID" value="PIW66188.1"/>
    <property type="molecule type" value="Genomic_DNA"/>
</dbReference>
<feature type="binding site" evidence="10">
    <location>
        <begin position="120"/>
        <end position="122"/>
    </location>
    <ligand>
        <name>iminosuccinate</name>
        <dbReference type="ChEBI" id="CHEBI:77875"/>
    </ligand>
</feature>
<comment type="pathway">
    <text evidence="1 10">Cofactor biosynthesis; NAD(+) biosynthesis; quinolinate from iminoaspartate: step 1/1.</text>
</comment>
<comment type="caution">
    <text evidence="12">The sequence shown here is derived from an EMBL/GenBank/DDBJ whole genome shotgun (WGS) entry which is preliminary data.</text>
</comment>
<dbReference type="NCBIfam" id="TIGR00550">
    <property type="entry name" value="nadA"/>
    <property type="match status" value="1"/>
</dbReference>
<evidence type="ECO:0000256" key="7">
    <source>
        <dbReference type="ARBA" id="ARBA00022723"/>
    </source>
</evidence>
<dbReference type="GO" id="GO:0008987">
    <property type="term" value="F:quinolinate synthetase A activity"/>
    <property type="evidence" value="ECO:0007669"/>
    <property type="project" value="UniProtKB-UniRule"/>
</dbReference>
<evidence type="ECO:0000256" key="3">
    <source>
        <dbReference type="ARBA" id="ARBA00022485"/>
    </source>
</evidence>
<evidence type="ECO:0000256" key="4">
    <source>
        <dbReference type="ARBA" id="ARBA00022490"/>
    </source>
</evidence>
<dbReference type="UniPathway" id="UPA00253">
    <property type="reaction ID" value="UER00327"/>
</dbReference>
<dbReference type="Pfam" id="PF02445">
    <property type="entry name" value="NadA"/>
    <property type="match status" value="1"/>
</dbReference>
<dbReference type="PANTHER" id="PTHR30573">
    <property type="entry name" value="QUINOLINATE SYNTHETASE A"/>
    <property type="match status" value="1"/>
</dbReference>
<feature type="binding site" evidence="10">
    <location>
        <position position="32"/>
    </location>
    <ligand>
        <name>iminosuccinate</name>
        <dbReference type="ChEBI" id="CHEBI:77875"/>
    </ligand>
</feature>
<dbReference type="PANTHER" id="PTHR30573:SF0">
    <property type="entry name" value="QUINOLINATE SYNTHASE, CHLOROPLASTIC"/>
    <property type="match status" value="1"/>
</dbReference>
<evidence type="ECO:0000256" key="6">
    <source>
        <dbReference type="ARBA" id="ARBA00022679"/>
    </source>
</evidence>
<dbReference type="SUPFAM" id="SSF142754">
    <property type="entry name" value="NadA-like"/>
    <property type="match status" value="1"/>
</dbReference>
<evidence type="ECO:0000256" key="1">
    <source>
        <dbReference type="ARBA" id="ARBA00005065"/>
    </source>
</evidence>
<feature type="coiled-coil region" evidence="11">
    <location>
        <begin position="4"/>
        <end position="31"/>
    </location>
</feature>
<dbReference type="NCBIfam" id="NF006879">
    <property type="entry name" value="PRK09375.1-4"/>
    <property type="match status" value="1"/>
</dbReference>
<dbReference type="GO" id="GO:0051539">
    <property type="term" value="F:4 iron, 4 sulfur cluster binding"/>
    <property type="evidence" value="ECO:0007669"/>
    <property type="project" value="UniProtKB-KW"/>
</dbReference>
<dbReference type="GO" id="GO:0005737">
    <property type="term" value="C:cytoplasm"/>
    <property type="evidence" value="ECO:0007669"/>
    <property type="project" value="UniProtKB-SubCell"/>
</dbReference>
<gene>
    <name evidence="10" type="primary">nadA</name>
    <name evidence="12" type="ORF">COW11_04800</name>
</gene>
<dbReference type="Proteomes" id="UP000231267">
    <property type="component" value="Unassembled WGS sequence"/>
</dbReference>
<comment type="similarity">
    <text evidence="10">Belongs to the quinolinate synthase family. Type 2 subfamily.</text>
</comment>
<keyword evidence="4 10" id="KW-0963">Cytoplasm</keyword>
<organism evidence="12 13">
    <name type="scientific">Candidatus Taenaricola geysiri</name>
    <dbReference type="NCBI Taxonomy" id="1974752"/>
    <lineage>
        <taxon>Bacteria</taxon>
        <taxon>Pseudomonadati</taxon>
        <taxon>Candidatus Omnitrophota</taxon>
        <taxon>Candidatus Taenaricola</taxon>
    </lineage>
</organism>
<keyword evidence="7 10" id="KW-0479">Metal-binding</keyword>
<evidence type="ECO:0000256" key="8">
    <source>
        <dbReference type="ARBA" id="ARBA00023004"/>
    </source>
</evidence>
<evidence type="ECO:0000313" key="12">
    <source>
        <dbReference type="EMBL" id="PIW66188.1"/>
    </source>
</evidence>
<dbReference type="InterPro" id="IPR023066">
    <property type="entry name" value="Quinolinate_synth_type2"/>
</dbReference>
<keyword evidence="11" id="KW-0175">Coiled coil</keyword>
<protein>
    <recommendedName>
        <fullName evidence="2 10">Quinolinate synthase</fullName>
        <ecNumber evidence="2 10">2.5.1.72</ecNumber>
    </recommendedName>
</protein>